<evidence type="ECO:0000313" key="1">
    <source>
        <dbReference type="EMBL" id="TKK87937.1"/>
    </source>
</evidence>
<reference evidence="1 2" key="1">
    <citation type="submission" date="2019-04" db="EMBL/GenBank/DDBJ databases">
        <title>Herbidospora sp. NEAU-GS14.nov., a novel actinomycete isolated from soil.</title>
        <authorList>
            <person name="Han L."/>
        </authorList>
    </citation>
    <scope>NUCLEOTIDE SEQUENCE [LARGE SCALE GENOMIC DNA]</scope>
    <source>
        <strain evidence="1 2">NEAU-GS14</strain>
    </source>
</reference>
<dbReference type="GO" id="GO:0016787">
    <property type="term" value="F:hydrolase activity"/>
    <property type="evidence" value="ECO:0007669"/>
    <property type="project" value="UniProtKB-KW"/>
</dbReference>
<dbReference type="Proteomes" id="UP000308705">
    <property type="component" value="Unassembled WGS sequence"/>
</dbReference>
<keyword evidence="1" id="KW-0378">Hydrolase</keyword>
<dbReference type="EMBL" id="SZQA01000013">
    <property type="protein sequence ID" value="TKK87937.1"/>
    <property type="molecule type" value="Genomic_DNA"/>
</dbReference>
<dbReference type="SUPFAM" id="SSF55186">
    <property type="entry name" value="ThrRS/AlaRS common domain"/>
    <property type="match status" value="1"/>
</dbReference>
<evidence type="ECO:0000313" key="2">
    <source>
        <dbReference type="Proteomes" id="UP000308705"/>
    </source>
</evidence>
<gene>
    <name evidence="1" type="ORF">FDA94_15350</name>
</gene>
<dbReference type="GO" id="GO:0000166">
    <property type="term" value="F:nucleotide binding"/>
    <property type="evidence" value="ECO:0007669"/>
    <property type="project" value="InterPro"/>
</dbReference>
<name>A0A4U3MIU4_9ACTN</name>
<dbReference type="InterPro" id="IPR018163">
    <property type="entry name" value="Thr/Ala-tRNA-synth_IIc_edit"/>
</dbReference>
<accession>A0A4U3MIU4</accession>
<dbReference type="AlphaFoldDB" id="A0A4U3MIU4"/>
<dbReference type="OrthoDB" id="6396444at2"/>
<dbReference type="Gene3D" id="3.30.980.10">
    <property type="entry name" value="Threonyl-trna Synthetase, Chain A, domain 2"/>
    <property type="match status" value="1"/>
</dbReference>
<organism evidence="1 2">
    <name type="scientific">Herbidospora galbida</name>
    <dbReference type="NCBI Taxonomy" id="2575442"/>
    <lineage>
        <taxon>Bacteria</taxon>
        <taxon>Bacillati</taxon>
        <taxon>Actinomycetota</taxon>
        <taxon>Actinomycetes</taxon>
        <taxon>Streptosporangiales</taxon>
        <taxon>Streptosporangiaceae</taxon>
        <taxon>Herbidospora</taxon>
    </lineage>
</organism>
<proteinExistence type="predicted"/>
<protein>
    <submittedName>
        <fullName evidence="1">Metal-dependent hydrolase</fullName>
    </submittedName>
</protein>
<sequence length="240" mass="26100">MARTPFHPLDHAWPDQPADTGLLAGARVVDCQTGATDGQTLYIGDEIPVKRGAEGWHWLVVHIMEEPIEGQVELWVDPDRRHGLSAGHTACHLTALALNEALAPLWRKEARADSLGHPDFDQLAITSSRILNHGSRDVYRLGKSLRRKGFDPAGLDLAALTEQVGERLKEWIAADAPVWVDCPDEDLTARRTWRCLLPGAEASIPCGGTHLTSTGELGAVAVEFALDGDELAMTTRVARG</sequence>
<comment type="caution">
    <text evidence="1">The sequence shown here is derived from an EMBL/GenBank/DDBJ whole genome shotgun (WGS) entry which is preliminary data.</text>
</comment>
<keyword evidence="2" id="KW-1185">Reference proteome</keyword>
<dbReference type="RefSeq" id="WP_137247734.1">
    <property type="nucleotide sequence ID" value="NZ_SZQA01000013.1"/>
</dbReference>